<evidence type="ECO:0000256" key="1">
    <source>
        <dbReference type="SAM" id="MobiDB-lite"/>
    </source>
</evidence>
<dbReference type="PANTHER" id="PTHR45737:SF6">
    <property type="entry name" value="VON WILLEBRAND FACTOR A DOMAIN-CONTAINING PROTEIN 5A"/>
    <property type="match status" value="1"/>
</dbReference>
<dbReference type="OMA" id="YSSMPCP"/>
<organism evidence="4 5">
    <name type="scientific">Rhizophagus irregularis (strain DAOM 197198w)</name>
    <name type="common">Glomus intraradices</name>
    <dbReference type="NCBI Taxonomy" id="1432141"/>
    <lineage>
        <taxon>Eukaryota</taxon>
        <taxon>Fungi</taxon>
        <taxon>Fungi incertae sedis</taxon>
        <taxon>Mucoromycota</taxon>
        <taxon>Glomeromycotina</taxon>
        <taxon>Glomeromycetes</taxon>
        <taxon>Glomerales</taxon>
        <taxon>Glomeraceae</taxon>
        <taxon>Rhizophagus</taxon>
    </lineage>
</organism>
<evidence type="ECO:0000313" key="4">
    <source>
        <dbReference type="EMBL" id="EXX61401.1"/>
    </source>
</evidence>
<dbReference type="AlphaFoldDB" id="A0A015KNM8"/>
<dbReference type="InterPro" id="IPR013694">
    <property type="entry name" value="VIT"/>
</dbReference>
<dbReference type="EMBL" id="JEMT01025661">
    <property type="protein sequence ID" value="EXX61401.1"/>
    <property type="molecule type" value="Genomic_DNA"/>
</dbReference>
<dbReference type="PROSITE" id="PS50234">
    <property type="entry name" value="VWFA"/>
    <property type="match status" value="1"/>
</dbReference>
<feature type="compositionally biased region" description="Basic residues" evidence="1">
    <location>
        <begin position="679"/>
        <end position="688"/>
    </location>
</feature>
<proteinExistence type="predicted"/>
<dbReference type="Pfam" id="PF08487">
    <property type="entry name" value="VIT"/>
    <property type="match status" value="1"/>
</dbReference>
<feature type="compositionally biased region" description="Low complexity" evidence="1">
    <location>
        <begin position="709"/>
        <end position="723"/>
    </location>
</feature>
<evidence type="ECO:0000313" key="5">
    <source>
        <dbReference type="Proteomes" id="UP000022910"/>
    </source>
</evidence>
<feature type="compositionally biased region" description="Low complexity" evidence="1">
    <location>
        <begin position="689"/>
        <end position="699"/>
    </location>
</feature>
<dbReference type="HOGENOM" id="CLU_003826_3_0_1"/>
<dbReference type="SUPFAM" id="SSF53300">
    <property type="entry name" value="vWA-like"/>
    <property type="match status" value="1"/>
</dbReference>
<accession>A0A015KNM8</accession>
<protein>
    <recommendedName>
        <fullName evidence="6">von willebrand domain-containing protein</fullName>
    </recommendedName>
</protein>
<feature type="region of interest" description="Disordered" evidence="1">
    <location>
        <begin position="642"/>
        <end position="742"/>
    </location>
</feature>
<sequence length="870" mass="98040">MQIYGLCCVIENKETPIPLQNVVVEANIVDMITEVTICQTYKNIEKDPIEARYKFPIHEAAAVCGFEADIDGQRKVKGIVKEAKKAAKEYTEAIEKGHGAYLLESESADVFQCSIGNITSGQTIVVKITYVSELKHDSETEKIRFVLPTYIAPRYGSSTSTSSSADDGKILEPDAVLYSEEANFYLDLTVTCRMTSIIQIIESPSHKISTEMNIDENPKISKITLVDQITYLEKDFILVVKSKDLDQPRAFLEYNPETQTNCVMLTLVPKFSLNTTVTELIFVVDRSGSMSGEPMKKAAEALELLLRSISEDCYFNVVSFGSHHDSLFPKSQLYSEESLSEAINLAQTMSANYGGTEVYNALKWTFENSRNDMPTTVFLITDGEVWNVNQIVELIRINEEKKSSDLRLFSLGIGDAVSHHLVESVARTGKGYAQFVTNSERMDKKVIGMLKNALKPPIKDYEITWTDNNFLESTKDEEPDMMQDINFTSDNVSSSTSDIFIDFKVQQVPYFIPPIYPGVRFIVYCILKKNIEPCKVISLKATSQDGPMKLDIPLDPVTLQGSIIHRLAARKLIQDLDDKISFLHKNPKNVGKNIPDSLVKDNIIKLGKTFNLASKYTSFIGIDERTSEPNEVLIKPKQINVPQSVPASGSHVGKQLGVGGAKRHRQILRDDDDDSTLRRSTRIKRTARKATGGTTTTARRSTRVKQTARKSTGGTTTTVGRIRYTARKSTGGKAPTKLPDSLASQPEIKINHKESNIKNLFEFLGLQSFNGKFLPNESFYNFFYKNDLNDLKQEIKEEIGEIKEIEEVLSTCISMKYLEIIMFENFKDECEMCYEKAEKALKKMVENDEKRNAISEKAKEWIHNWVNEQE</sequence>
<gene>
    <name evidence="4" type="ORF">RirG_171590</name>
</gene>
<name>A0A015KNM8_RHIIW</name>
<reference evidence="4 5" key="1">
    <citation type="submission" date="2014-02" db="EMBL/GenBank/DDBJ databases">
        <title>Single nucleus genome sequencing reveals high similarity among nuclei of an endomycorrhizal fungus.</title>
        <authorList>
            <person name="Lin K."/>
            <person name="Geurts R."/>
            <person name="Zhang Z."/>
            <person name="Limpens E."/>
            <person name="Saunders D.G."/>
            <person name="Mu D."/>
            <person name="Pang E."/>
            <person name="Cao H."/>
            <person name="Cha H."/>
            <person name="Lin T."/>
            <person name="Zhou Q."/>
            <person name="Shang Y."/>
            <person name="Li Y."/>
            <person name="Ivanov S."/>
            <person name="Sharma T."/>
            <person name="Velzen R.V."/>
            <person name="Ruijter N.D."/>
            <person name="Aanen D.K."/>
            <person name="Win J."/>
            <person name="Kamoun S."/>
            <person name="Bisseling T."/>
            <person name="Huang S."/>
        </authorList>
    </citation>
    <scope>NUCLEOTIDE SEQUENCE [LARGE SCALE GENOMIC DNA]</scope>
    <source>
        <strain evidence="5">DAOM197198w</strain>
    </source>
</reference>
<dbReference type="SMART" id="SM00609">
    <property type="entry name" value="VIT"/>
    <property type="match status" value="1"/>
</dbReference>
<feature type="domain" description="VWFA" evidence="2">
    <location>
        <begin position="279"/>
        <end position="458"/>
    </location>
</feature>
<dbReference type="OrthoDB" id="1729737at2759"/>
<dbReference type="Pfam" id="PF13768">
    <property type="entry name" value="VWA_3"/>
    <property type="match status" value="1"/>
</dbReference>
<keyword evidence="5" id="KW-1185">Reference proteome</keyword>
<dbReference type="SMR" id="A0A015KNM8"/>
<evidence type="ECO:0000259" key="3">
    <source>
        <dbReference type="PROSITE" id="PS51468"/>
    </source>
</evidence>
<feature type="domain" description="VIT" evidence="3">
    <location>
        <begin position="3"/>
        <end position="132"/>
    </location>
</feature>
<dbReference type="PANTHER" id="PTHR45737">
    <property type="entry name" value="VON WILLEBRAND FACTOR A DOMAIN-CONTAINING PROTEIN 5A"/>
    <property type="match status" value="1"/>
</dbReference>
<evidence type="ECO:0000259" key="2">
    <source>
        <dbReference type="PROSITE" id="PS50234"/>
    </source>
</evidence>
<dbReference type="STRING" id="1432141.A0A015KNM8"/>
<dbReference type="Proteomes" id="UP000022910">
    <property type="component" value="Unassembled WGS sequence"/>
</dbReference>
<evidence type="ECO:0008006" key="6">
    <source>
        <dbReference type="Google" id="ProtNLM"/>
    </source>
</evidence>
<comment type="caution">
    <text evidence="4">The sequence shown here is derived from an EMBL/GenBank/DDBJ whole genome shotgun (WGS) entry which is preliminary data.</text>
</comment>
<dbReference type="InterPro" id="IPR002035">
    <property type="entry name" value="VWF_A"/>
</dbReference>
<dbReference type="PROSITE" id="PS51468">
    <property type="entry name" value="VIT"/>
    <property type="match status" value="1"/>
</dbReference>
<dbReference type="SMART" id="SM00327">
    <property type="entry name" value="VWA"/>
    <property type="match status" value="1"/>
</dbReference>
<dbReference type="Gene3D" id="3.40.50.410">
    <property type="entry name" value="von Willebrand factor, type A domain"/>
    <property type="match status" value="1"/>
</dbReference>
<dbReference type="InterPro" id="IPR036465">
    <property type="entry name" value="vWFA_dom_sf"/>
</dbReference>